<accession>A0A2P2MYS2</accession>
<dbReference type="AlphaFoldDB" id="A0A2P2MYS2"/>
<organism evidence="1">
    <name type="scientific">Rhizophora mucronata</name>
    <name type="common">Asiatic mangrove</name>
    <dbReference type="NCBI Taxonomy" id="61149"/>
    <lineage>
        <taxon>Eukaryota</taxon>
        <taxon>Viridiplantae</taxon>
        <taxon>Streptophyta</taxon>
        <taxon>Embryophyta</taxon>
        <taxon>Tracheophyta</taxon>
        <taxon>Spermatophyta</taxon>
        <taxon>Magnoliopsida</taxon>
        <taxon>eudicotyledons</taxon>
        <taxon>Gunneridae</taxon>
        <taxon>Pentapetalae</taxon>
        <taxon>rosids</taxon>
        <taxon>fabids</taxon>
        <taxon>Malpighiales</taxon>
        <taxon>Rhizophoraceae</taxon>
        <taxon>Rhizophora</taxon>
    </lineage>
</organism>
<sequence>MGALPTPPSQTFLSFMPGKTRCSC</sequence>
<name>A0A2P2MYS2_RHIMU</name>
<dbReference type="EMBL" id="GGEC01054894">
    <property type="protein sequence ID" value="MBX35378.1"/>
    <property type="molecule type" value="Transcribed_RNA"/>
</dbReference>
<proteinExistence type="predicted"/>
<protein>
    <submittedName>
        <fullName evidence="1">Uncharacterized protein</fullName>
    </submittedName>
</protein>
<reference evidence="1" key="1">
    <citation type="submission" date="2018-02" db="EMBL/GenBank/DDBJ databases">
        <title>Rhizophora mucronata_Transcriptome.</title>
        <authorList>
            <person name="Meera S.P."/>
            <person name="Sreeshan A."/>
            <person name="Augustine A."/>
        </authorList>
    </citation>
    <scope>NUCLEOTIDE SEQUENCE</scope>
    <source>
        <tissue evidence="1">Leaf</tissue>
    </source>
</reference>
<evidence type="ECO:0000313" key="1">
    <source>
        <dbReference type="EMBL" id="MBX35378.1"/>
    </source>
</evidence>